<evidence type="ECO:0000256" key="2">
    <source>
        <dbReference type="SAM" id="MobiDB-lite"/>
    </source>
</evidence>
<dbReference type="AlphaFoldDB" id="A0A9Q9AU30"/>
<feature type="coiled-coil region" evidence="1">
    <location>
        <begin position="527"/>
        <end position="622"/>
    </location>
</feature>
<feature type="compositionally biased region" description="Basic and acidic residues" evidence="2">
    <location>
        <begin position="688"/>
        <end position="700"/>
    </location>
</feature>
<feature type="compositionally biased region" description="Polar residues" evidence="2">
    <location>
        <begin position="165"/>
        <end position="189"/>
    </location>
</feature>
<keyword evidence="4" id="KW-1185">Reference proteome</keyword>
<dbReference type="InterPro" id="IPR024312">
    <property type="entry name" value="TACC_fungi"/>
</dbReference>
<feature type="region of interest" description="Disordered" evidence="2">
    <location>
        <begin position="216"/>
        <end position="318"/>
    </location>
</feature>
<name>A0A9Q9AU30_9PEZI</name>
<dbReference type="EMBL" id="CP099424">
    <property type="protein sequence ID" value="USW55429.1"/>
    <property type="molecule type" value="Genomic_DNA"/>
</dbReference>
<gene>
    <name evidence="3" type="ORF">Slin15195_G087480</name>
</gene>
<reference evidence="3" key="1">
    <citation type="submission" date="2022-06" db="EMBL/GenBank/DDBJ databases">
        <title>Complete genome sequences of two strains of the flax pathogen Septoria linicola.</title>
        <authorList>
            <person name="Lapalu N."/>
            <person name="Simon A."/>
            <person name="Demenou B."/>
            <person name="Paumier D."/>
            <person name="Guillot M.-P."/>
            <person name="Gout L."/>
            <person name="Valade R."/>
        </authorList>
    </citation>
    <scope>NUCLEOTIDE SEQUENCE</scope>
    <source>
        <strain evidence="3">SE15195</strain>
    </source>
</reference>
<protein>
    <submittedName>
        <fullName evidence="3">TACC family protein</fullName>
    </submittedName>
</protein>
<organism evidence="3 4">
    <name type="scientific">Septoria linicola</name>
    <dbReference type="NCBI Taxonomy" id="215465"/>
    <lineage>
        <taxon>Eukaryota</taxon>
        <taxon>Fungi</taxon>
        <taxon>Dikarya</taxon>
        <taxon>Ascomycota</taxon>
        <taxon>Pezizomycotina</taxon>
        <taxon>Dothideomycetes</taxon>
        <taxon>Dothideomycetidae</taxon>
        <taxon>Mycosphaerellales</taxon>
        <taxon>Mycosphaerellaceae</taxon>
        <taxon>Septoria</taxon>
    </lineage>
</organism>
<sequence length="700" mass="77326">MESPSGQFQPRVEESTFAFDHNEPSSPFVTEADSRLVSKTWDAPINKTVDEQHTMDLFATPMKPKFEDVIEDKENLPQSEENNATQQQQKFKPATPPDRKAPPELPPMSEARRGSTDSDLMPPPSTRKAQTPQRSPLKASRSAANNAQTPRAAVPSSTRKDSFESELTPTTSKSSNGSFESRTTQQHRQYITHVGESSGIDDTCFSAFSEVPDMTTWAKMGQSPAKRGGDAIRTSRKRPSPSRSPSPTPRRSKNSSHSHSTSQDGTTFLIDFTQQMDSYSRHASPAKSSTQPDLLTYMNSQRSPHKASARQSYATPAKQSSIMNLLDFELPPAPTPRSVPTITVRELESLKSSYLSQISSLKATLSGREAEVESLKRAVGDAERRVGEAQESLREEKNRCEYAEEQKAGWEKRGQEVEHLLKEVKEEVMKSEAEKEELVRKVEDYERRIEDAEARAVKAEERFADALAARAASGELGDADPAAVEEQVQRLVAAQIDSKIEAVSRELHAVYKEKHERKVATLKKSYEARGEKKCAELQSRLHDLEKQNEDLLAAKDATFSGPVARDATFSGEAEAELKAQIEEQRAQFARLEAEMLTSRQHQEQLERELAQERIEKGDLVAAVDEMLLLQSEQGPAQGAMSVVEDFRKSISRPASAMSTSGLRAPAGSKIGGLGRPASGIAKGGMMSRIEKMGSARSGHE</sequence>
<evidence type="ECO:0000256" key="1">
    <source>
        <dbReference type="SAM" id="Coils"/>
    </source>
</evidence>
<feature type="region of interest" description="Disordered" evidence="2">
    <location>
        <begin position="653"/>
        <end position="700"/>
    </location>
</feature>
<feature type="compositionally biased region" description="Basic and acidic residues" evidence="2">
    <location>
        <begin position="64"/>
        <end position="75"/>
    </location>
</feature>
<feature type="coiled-coil region" evidence="1">
    <location>
        <begin position="365"/>
        <end position="469"/>
    </location>
</feature>
<proteinExistence type="predicted"/>
<evidence type="ECO:0000313" key="3">
    <source>
        <dbReference type="EMBL" id="USW55429.1"/>
    </source>
</evidence>
<feature type="compositionally biased region" description="Polar residues" evidence="2">
    <location>
        <begin position="286"/>
        <end position="302"/>
    </location>
</feature>
<dbReference type="OrthoDB" id="5367584at2759"/>
<feature type="compositionally biased region" description="Polar residues" evidence="2">
    <location>
        <begin position="309"/>
        <end position="318"/>
    </location>
</feature>
<feature type="compositionally biased region" description="Polar residues" evidence="2">
    <location>
        <begin position="76"/>
        <end position="90"/>
    </location>
</feature>
<keyword evidence="1" id="KW-0175">Coiled coil</keyword>
<dbReference type="Proteomes" id="UP001056384">
    <property type="component" value="Chromosome 7"/>
</dbReference>
<accession>A0A9Q9AU30</accession>
<dbReference type="Pfam" id="PF12709">
    <property type="entry name" value="Fungal_TACC"/>
    <property type="match status" value="1"/>
</dbReference>
<feature type="region of interest" description="Disordered" evidence="2">
    <location>
        <begin position="1"/>
        <end position="32"/>
    </location>
</feature>
<evidence type="ECO:0000313" key="4">
    <source>
        <dbReference type="Proteomes" id="UP001056384"/>
    </source>
</evidence>
<feature type="region of interest" description="Disordered" evidence="2">
    <location>
        <begin position="45"/>
        <end position="204"/>
    </location>
</feature>